<dbReference type="PANTHER" id="PTHR13370:SF3">
    <property type="entry name" value="TRNA (GUANINE(10)-N2)-METHYLTRANSFERASE HOMOLOG"/>
    <property type="match status" value="1"/>
</dbReference>
<name>A0A9X2ZU88_9BACT</name>
<reference evidence="5" key="1">
    <citation type="submission" date="2022-08" db="EMBL/GenBank/DDBJ databases">
        <title>Genomic Encyclopedia of Type Strains, Phase V (KMG-V): Genome sequencing to study the core and pangenomes of soil and plant-associated prokaryotes.</title>
        <authorList>
            <person name="Whitman W."/>
        </authorList>
    </citation>
    <scope>NUCLEOTIDE SEQUENCE</scope>
    <source>
        <strain evidence="5">SP3026</strain>
    </source>
</reference>
<comment type="caution">
    <text evidence="5">The sequence shown here is derived from an EMBL/GenBank/DDBJ whole genome shotgun (WGS) entry which is preliminary data.</text>
</comment>
<accession>A0A9X2ZU88</accession>
<dbReference type="Pfam" id="PF01555">
    <property type="entry name" value="N6_N4_Mtase"/>
    <property type="match status" value="1"/>
</dbReference>
<dbReference type="PANTHER" id="PTHR13370">
    <property type="entry name" value="RNA METHYLASE-RELATED"/>
    <property type="match status" value="1"/>
</dbReference>
<dbReference type="EMBL" id="JANUBL010000016">
    <property type="protein sequence ID" value="MCS4123055.1"/>
    <property type="molecule type" value="Genomic_DNA"/>
</dbReference>
<dbReference type="Gene3D" id="3.40.50.150">
    <property type="entry name" value="Vaccinia Virus protein VP39"/>
    <property type="match status" value="1"/>
</dbReference>
<evidence type="ECO:0000313" key="6">
    <source>
        <dbReference type="Proteomes" id="UP001155144"/>
    </source>
</evidence>
<dbReference type="InterPro" id="IPR002941">
    <property type="entry name" value="DNA_methylase_N4/N6"/>
</dbReference>
<dbReference type="GO" id="GO:0005737">
    <property type="term" value="C:cytoplasm"/>
    <property type="evidence" value="ECO:0007669"/>
    <property type="project" value="TreeGrafter"/>
</dbReference>
<dbReference type="InterPro" id="IPR029063">
    <property type="entry name" value="SAM-dependent_MTases_sf"/>
</dbReference>
<dbReference type="GO" id="GO:0003677">
    <property type="term" value="F:DNA binding"/>
    <property type="evidence" value="ECO:0007669"/>
    <property type="project" value="InterPro"/>
</dbReference>
<proteinExistence type="inferred from homology"/>
<dbReference type="InterPro" id="IPR001091">
    <property type="entry name" value="RM_Methyltransferase"/>
</dbReference>
<dbReference type="PRINTS" id="PR00508">
    <property type="entry name" value="S21N4MTFRASE"/>
</dbReference>
<evidence type="ECO:0000256" key="3">
    <source>
        <dbReference type="RuleBase" id="RU362026"/>
    </source>
</evidence>
<dbReference type="EC" id="2.1.1.-" evidence="3"/>
<evidence type="ECO:0000259" key="4">
    <source>
        <dbReference type="Pfam" id="PF01555"/>
    </source>
</evidence>
<evidence type="ECO:0000313" key="5">
    <source>
        <dbReference type="EMBL" id="MCS4123055.1"/>
    </source>
</evidence>
<protein>
    <recommendedName>
        <fullName evidence="3">Methyltransferase</fullName>
        <ecNumber evidence="3">2.1.1.-</ecNumber>
    </recommendedName>
</protein>
<keyword evidence="1 5" id="KW-0489">Methyltransferase</keyword>
<dbReference type="SUPFAM" id="SSF53335">
    <property type="entry name" value="S-adenosyl-L-methionine-dependent methyltransferases"/>
    <property type="match status" value="1"/>
</dbReference>
<dbReference type="GO" id="GO:0032259">
    <property type="term" value="P:methylation"/>
    <property type="evidence" value="ECO:0007669"/>
    <property type="project" value="UniProtKB-KW"/>
</dbReference>
<evidence type="ECO:0000256" key="1">
    <source>
        <dbReference type="ARBA" id="ARBA00022603"/>
    </source>
</evidence>
<keyword evidence="2" id="KW-0808">Transferase</keyword>
<sequence length="401" mass="45722">METEVKDIKPHSPIRSLERSFSDEQLSKEFDQELVAALVGMSPTFIRKVIGKRSKDPIPLQDVLILLEQDSFSETFVPRSKVPSYLLGLDMEEEGSLEIDDRHTFLQGDARALIRRLPASSVQSVVTSTPYWGLRLYDTHFSVEWADGETCPFGHEQTPESFIRHTIEILFYLKRALREEGSIWWNLMDTYNTRTQIRSNASETLNAMQGNDSRSWSDYECRRYSAGHSYLEDGELCLIPNRVAERASRIGYWAKSMITWKKDGSLPEPVRTRATREGEYILHLSLKRGPYFDKDAFHRLPTRLGGRYAKYEAEKMTDIWCFPTADGKDDHGAAFPIALPGRCIGLTSQKDDVVLDPFVGSGTTSIAAHKLGRRSLGFDVDEEYLDTARSRLKGKPMHLEL</sequence>
<feature type="domain" description="DNA methylase N-4/N-6" evidence="4">
    <location>
        <begin position="122"/>
        <end position="388"/>
    </location>
</feature>
<dbReference type="RefSeq" id="WP_259040608.1">
    <property type="nucleotide sequence ID" value="NZ_JANUBL010000016.1"/>
</dbReference>
<evidence type="ECO:0000256" key="2">
    <source>
        <dbReference type="ARBA" id="ARBA00022679"/>
    </source>
</evidence>
<gene>
    <name evidence="5" type="ORF">GGP45_003426</name>
</gene>
<dbReference type="Proteomes" id="UP001155144">
    <property type="component" value="Unassembled WGS sequence"/>
</dbReference>
<dbReference type="GO" id="GO:0008170">
    <property type="term" value="F:N-methyltransferase activity"/>
    <property type="evidence" value="ECO:0007669"/>
    <property type="project" value="InterPro"/>
</dbReference>
<dbReference type="AlphaFoldDB" id="A0A9X2ZU88"/>
<organism evidence="5 6">
    <name type="scientific">Salinibacter ruber</name>
    <dbReference type="NCBI Taxonomy" id="146919"/>
    <lineage>
        <taxon>Bacteria</taxon>
        <taxon>Pseudomonadati</taxon>
        <taxon>Rhodothermota</taxon>
        <taxon>Rhodothermia</taxon>
        <taxon>Rhodothermales</taxon>
        <taxon>Salinibacteraceae</taxon>
        <taxon>Salinibacter</taxon>
    </lineage>
</organism>
<comment type="similarity">
    <text evidence="3">Belongs to the N(4)/N(6)-methyltransferase family.</text>
</comment>